<evidence type="ECO:0000256" key="1">
    <source>
        <dbReference type="SAM" id="Phobius"/>
    </source>
</evidence>
<accession>A0A977PV46</accession>
<dbReference type="EMBL" id="CP073041">
    <property type="protein sequence ID" value="UXE59260.1"/>
    <property type="molecule type" value="Genomic_DNA"/>
</dbReference>
<dbReference type="Proteomes" id="UP001065613">
    <property type="component" value="Chromosome"/>
</dbReference>
<name>A0A977PV46_9CYAN</name>
<gene>
    <name evidence="2" type="ORF">KA717_25715</name>
</gene>
<dbReference type="KEGG" id="wna:KA717_25715"/>
<keyword evidence="1" id="KW-0472">Membrane</keyword>
<keyword evidence="1" id="KW-1133">Transmembrane helix</keyword>
<organism evidence="2">
    <name type="scientific">Woronichinia naegeliana WA131</name>
    <dbReference type="NCBI Taxonomy" id="2824559"/>
    <lineage>
        <taxon>Bacteria</taxon>
        <taxon>Bacillati</taxon>
        <taxon>Cyanobacteriota</taxon>
        <taxon>Cyanophyceae</taxon>
        <taxon>Synechococcales</taxon>
        <taxon>Coelosphaeriaceae</taxon>
        <taxon>Woronichinia</taxon>
    </lineage>
</organism>
<sequence length="100" mass="10861">MYVGDGIKVGKEGRKMPGVKRLHQESEDVSKPEWIRGHYFNALSILVGVGKACFALPLVLRLDDGIKSKATEKGEGKGKKKVKTSLVTKMADLCVTGCDL</sequence>
<proteinExistence type="predicted"/>
<reference evidence="2" key="1">
    <citation type="submission" date="2021-04" db="EMBL/GenBank/DDBJ databases">
        <title>Genome sequence of Woronichinia naegeliana from Washington state freshwater lake bloom.</title>
        <authorList>
            <person name="Dreher T.W."/>
        </authorList>
    </citation>
    <scope>NUCLEOTIDE SEQUENCE</scope>
    <source>
        <strain evidence="2">WA131</strain>
    </source>
</reference>
<evidence type="ECO:0000313" key="2">
    <source>
        <dbReference type="EMBL" id="UXE59260.1"/>
    </source>
</evidence>
<dbReference type="AlphaFoldDB" id="A0A977PV46"/>
<feature type="transmembrane region" description="Helical" evidence="1">
    <location>
        <begin position="39"/>
        <end position="60"/>
    </location>
</feature>
<keyword evidence="1" id="KW-0812">Transmembrane</keyword>
<protein>
    <submittedName>
        <fullName evidence="2">Uncharacterized protein</fullName>
    </submittedName>
</protein>